<evidence type="ECO:0000259" key="8">
    <source>
        <dbReference type="PROSITE" id="PS51508"/>
    </source>
</evidence>
<dbReference type="GeneTree" id="ENSGT00950000182975"/>
<dbReference type="PROSITE" id="PS51508">
    <property type="entry name" value="CKK"/>
    <property type="match status" value="1"/>
</dbReference>
<sequence length="172" mass="19261">MSPSRGLFTQNGDKDWDTGSTASSPASIPEYTGPRLYKEPSAKSNKFIIHNALSHCCLAGKVNEPQKSKVLEDIEKSTSNHFLILFRDSSCQFRAVYTFSPDTEELTRVAGYGPRTISLAMIEEIYKYSSDRKRFTQIPSKTMSMSVDAFTIQGHLWQSKRPTTPKKAGTPK</sequence>
<dbReference type="PANTHER" id="PTHR21595">
    <property type="entry name" value="PATRONIN"/>
    <property type="match status" value="1"/>
</dbReference>
<keyword evidence="4" id="KW-0175">Coiled coil</keyword>
<evidence type="ECO:0000256" key="1">
    <source>
        <dbReference type="ARBA" id="ARBA00004245"/>
    </source>
</evidence>
<dbReference type="InterPro" id="IPR014797">
    <property type="entry name" value="CKK_CAMSAP"/>
</dbReference>
<comment type="similarity">
    <text evidence="6">Belongs to the CAMSAP1 family.</text>
</comment>
<dbReference type="InterPro" id="IPR032940">
    <property type="entry name" value="CAMSAP"/>
</dbReference>
<dbReference type="Gene3D" id="3.10.20.360">
    <property type="entry name" value="CKK domain"/>
    <property type="match status" value="1"/>
</dbReference>
<comment type="subcellular location">
    <subcellularLocation>
        <location evidence="1">Cytoplasm</location>
        <location evidence="1">Cytoskeleton</location>
    </subcellularLocation>
</comment>
<dbReference type="InterPro" id="IPR038209">
    <property type="entry name" value="CKK_dom_sf"/>
</dbReference>
<evidence type="ECO:0000256" key="5">
    <source>
        <dbReference type="ARBA" id="ARBA00023212"/>
    </source>
</evidence>
<evidence type="ECO:0000313" key="10">
    <source>
        <dbReference type="Proteomes" id="UP000694569"/>
    </source>
</evidence>
<dbReference type="GO" id="GO:0051011">
    <property type="term" value="F:microtubule minus-end binding"/>
    <property type="evidence" value="ECO:0007669"/>
    <property type="project" value="TreeGrafter"/>
</dbReference>
<dbReference type="Proteomes" id="UP000694569">
    <property type="component" value="Unplaced"/>
</dbReference>
<proteinExistence type="inferred from homology"/>
<evidence type="ECO:0000256" key="3">
    <source>
        <dbReference type="ARBA" id="ARBA00022701"/>
    </source>
</evidence>
<feature type="compositionally biased region" description="Polar residues" evidence="7">
    <location>
        <begin position="1"/>
        <end position="11"/>
    </location>
</feature>
<keyword evidence="2" id="KW-0963">Cytoplasm</keyword>
<keyword evidence="10" id="KW-1185">Reference proteome</keyword>
<dbReference type="Pfam" id="PF08683">
    <property type="entry name" value="CAMSAP_CKK"/>
    <property type="match status" value="1"/>
</dbReference>
<dbReference type="FunFam" id="3.10.20.360:FF:000001">
    <property type="entry name" value="Calmodulin-regulated spectrin-associated protein 3 isoform 2"/>
    <property type="match status" value="1"/>
</dbReference>
<keyword evidence="3 6" id="KW-0493">Microtubule</keyword>
<evidence type="ECO:0000256" key="7">
    <source>
        <dbReference type="SAM" id="MobiDB-lite"/>
    </source>
</evidence>
<dbReference type="GO" id="GO:0007026">
    <property type="term" value="P:negative regulation of microtubule depolymerization"/>
    <property type="evidence" value="ECO:0007669"/>
    <property type="project" value="TreeGrafter"/>
</dbReference>
<keyword evidence="5" id="KW-0206">Cytoskeleton</keyword>
<evidence type="ECO:0000256" key="4">
    <source>
        <dbReference type="ARBA" id="ARBA00023054"/>
    </source>
</evidence>
<dbReference type="GO" id="GO:0005516">
    <property type="term" value="F:calmodulin binding"/>
    <property type="evidence" value="ECO:0007669"/>
    <property type="project" value="InterPro"/>
</dbReference>
<dbReference type="GO" id="GO:0031122">
    <property type="term" value="P:cytoplasmic microtubule organization"/>
    <property type="evidence" value="ECO:0007669"/>
    <property type="project" value="TreeGrafter"/>
</dbReference>
<dbReference type="PANTHER" id="PTHR21595:SF2">
    <property type="entry name" value="CALMODULIN-REGULATED SPECTRIN-ASSOCIATED PROTEIN 3"/>
    <property type="match status" value="1"/>
</dbReference>
<feature type="region of interest" description="Disordered" evidence="7">
    <location>
        <begin position="1"/>
        <end position="35"/>
    </location>
</feature>
<reference evidence="9" key="1">
    <citation type="submission" date="2025-08" db="UniProtKB">
        <authorList>
            <consortium name="Ensembl"/>
        </authorList>
    </citation>
    <scope>IDENTIFICATION</scope>
</reference>
<dbReference type="SMART" id="SM01051">
    <property type="entry name" value="CAMSAP_CKK"/>
    <property type="match status" value="1"/>
</dbReference>
<accession>A0A8C5R6Y3</accession>
<dbReference type="InterPro" id="IPR011033">
    <property type="entry name" value="PRC_barrel-like_sf"/>
</dbReference>
<reference evidence="9" key="2">
    <citation type="submission" date="2025-09" db="UniProtKB">
        <authorList>
            <consortium name="Ensembl"/>
        </authorList>
    </citation>
    <scope>IDENTIFICATION</scope>
</reference>
<protein>
    <recommendedName>
        <fullName evidence="8">CKK domain-containing protein</fullName>
    </recommendedName>
</protein>
<organism evidence="9 10">
    <name type="scientific">Leptobrachium leishanense</name>
    <name type="common">Leishan spiny toad</name>
    <dbReference type="NCBI Taxonomy" id="445787"/>
    <lineage>
        <taxon>Eukaryota</taxon>
        <taxon>Metazoa</taxon>
        <taxon>Chordata</taxon>
        <taxon>Craniata</taxon>
        <taxon>Vertebrata</taxon>
        <taxon>Euteleostomi</taxon>
        <taxon>Amphibia</taxon>
        <taxon>Batrachia</taxon>
        <taxon>Anura</taxon>
        <taxon>Pelobatoidea</taxon>
        <taxon>Megophryidae</taxon>
        <taxon>Leptobrachium</taxon>
    </lineage>
</organism>
<dbReference type="SUPFAM" id="SSF50346">
    <property type="entry name" value="PRC-barrel domain"/>
    <property type="match status" value="1"/>
</dbReference>
<dbReference type="OrthoDB" id="2125658at2759"/>
<dbReference type="AlphaFoldDB" id="A0A8C5R6Y3"/>
<dbReference type="Ensembl" id="ENSLLET00000050350.1">
    <property type="protein sequence ID" value="ENSLLEP00000048459.1"/>
    <property type="gene ID" value="ENSLLEG00000030550.1"/>
</dbReference>
<dbReference type="GO" id="GO:0036449">
    <property type="term" value="C:microtubule minus-end"/>
    <property type="evidence" value="ECO:0007669"/>
    <property type="project" value="TreeGrafter"/>
</dbReference>
<evidence type="ECO:0000256" key="2">
    <source>
        <dbReference type="ARBA" id="ARBA00022490"/>
    </source>
</evidence>
<feature type="domain" description="CKK" evidence="8">
    <location>
        <begin position="33"/>
        <end position="167"/>
    </location>
</feature>
<evidence type="ECO:0000256" key="6">
    <source>
        <dbReference type="PROSITE-ProRule" id="PRU00841"/>
    </source>
</evidence>
<evidence type="ECO:0000313" key="9">
    <source>
        <dbReference type="Ensembl" id="ENSLLEP00000048459.1"/>
    </source>
</evidence>
<name>A0A8C5R6Y3_9ANUR</name>
<comment type="domain">
    <text evidence="6">The CKK domain binds microtubules.</text>
</comment>